<gene>
    <name evidence="7" type="ORF">CFOL_v3_14979</name>
</gene>
<dbReference type="SUPFAM" id="SSF81891">
    <property type="entry name" value="Poly A polymerase C-terminal region-like"/>
    <property type="match status" value="1"/>
</dbReference>
<evidence type="ECO:0000259" key="6">
    <source>
        <dbReference type="Pfam" id="PF12627"/>
    </source>
</evidence>
<dbReference type="GO" id="GO:0016779">
    <property type="term" value="F:nucleotidyltransferase activity"/>
    <property type="evidence" value="ECO:0007669"/>
    <property type="project" value="InterPro"/>
</dbReference>
<dbReference type="InterPro" id="IPR043519">
    <property type="entry name" value="NT_sf"/>
</dbReference>
<evidence type="ECO:0000259" key="5">
    <source>
        <dbReference type="Pfam" id="PF01743"/>
    </source>
</evidence>
<dbReference type="CDD" id="cd05398">
    <property type="entry name" value="NT_ClassII-CCAase"/>
    <property type="match status" value="1"/>
</dbReference>
<evidence type="ECO:0000313" key="8">
    <source>
        <dbReference type="Proteomes" id="UP000187406"/>
    </source>
</evidence>
<dbReference type="Gene3D" id="3.30.460.10">
    <property type="entry name" value="Beta Polymerase, domain 2"/>
    <property type="match status" value="1"/>
</dbReference>
<comment type="caution">
    <text evidence="7">The sequence shown here is derived from an EMBL/GenBank/DDBJ whole genome shotgun (WGS) entry which is preliminary data.</text>
</comment>
<proteinExistence type="inferred from homology"/>
<dbReference type="EMBL" id="BDDD01000916">
    <property type="protein sequence ID" value="GAV71485.1"/>
    <property type="molecule type" value="Genomic_DNA"/>
</dbReference>
<dbReference type="InterPro" id="IPR052191">
    <property type="entry name" value="tRNA_ntf/polyA_polymerase_I"/>
</dbReference>
<evidence type="ECO:0000256" key="2">
    <source>
        <dbReference type="ARBA" id="ARBA00022679"/>
    </source>
</evidence>
<reference evidence="8" key="1">
    <citation type="submission" date="2016-04" db="EMBL/GenBank/DDBJ databases">
        <title>Cephalotus genome sequencing.</title>
        <authorList>
            <person name="Fukushima K."/>
            <person name="Hasebe M."/>
            <person name="Fang X."/>
        </authorList>
    </citation>
    <scope>NUCLEOTIDE SEQUENCE [LARGE SCALE GENOMIC DNA]</scope>
    <source>
        <strain evidence="8">cv. St1</strain>
    </source>
</reference>
<evidence type="ECO:0000256" key="4">
    <source>
        <dbReference type="RuleBase" id="RU003953"/>
    </source>
</evidence>
<dbReference type="InParanoid" id="A0A1Q3BU46"/>
<protein>
    <submittedName>
        <fullName evidence="7">PolyA_pol domain-containing protein/PolyA_pol_RNAbd domain-containing protein</fullName>
    </submittedName>
</protein>
<evidence type="ECO:0000256" key="1">
    <source>
        <dbReference type="ARBA" id="ARBA00007265"/>
    </source>
</evidence>
<dbReference type="InterPro" id="IPR002646">
    <property type="entry name" value="PolA_pol_head_dom"/>
</dbReference>
<dbReference type="InterPro" id="IPR032828">
    <property type="entry name" value="PolyA_RNA-bd"/>
</dbReference>
<dbReference type="GO" id="GO:0003723">
    <property type="term" value="F:RNA binding"/>
    <property type="evidence" value="ECO:0007669"/>
    <property type="project" value="UniProtKB-KW"/>
</dbReference>
<feature type="domain" description="tRNA nucleotidyltransferase/poly(A) polymerase RNA and SrmB- binding" evidence="6">
    <location>
        <begin position="201"/>
        <end position="262"/>
    </location>
</feature>
<feature type="non-terminal residue" evidence="7">
    <location>
        <position position="1"/>
    </location>
</feature>
<comment type="similarity">
    <text evidence="1 4">Belongs to the tRNA nucleotidyltransferase/poly(A) polymerase family.</text>
</comment>
<dbReference type="GO" id="GO:0000166">
    <property type="term" value="F:nucleotide binding"/>
    <property type="evidence" value="ECO:0007669"/>
    <property type="project" value="UniProtKB-KW"/>
</dbReference>
<dbReference type="GO" id="GO:0001680">
    <property type="term" value="P:tRNA 3'-terminal CCA addition"/>
    <property type="evidence" value="ECO:0007669"/>
    <property type="project" value="UniProtKB-ARBA"/>
</dbReference>
<dbReference type="OrthoDB" id="445712at2759"/>
<dbReference type="AlphaFoldDB" id="A0A1Q3BU46"/>
<dbReference type="Pfam" id="PF01743">
    <property type="entry name" value="PolyA_pol"/>
    <property type="match status" value="1"/>
</dbReference>
<dbReference type="PANTHER" id="PTHR43051:SF3">
    <property type="entry name" value="POLYNUCLEOTIDE ADENYLYLTRANSFERASE FAMILY PROTEIN"/>
    <property type="match status" value="1"/>
</dbReference>
<dbReference type="Pfam" id="PF12627">
    <property type="entry name" value="PolyA_pol_RNAbd"/>
    <property type="match status" value="1"/>
</dbReference>
<feature type="domain" description="Poly A polymerase head" evidence="5">
    <location>
        <begin position="47"/>
        <end position="174"/>
    </location>
</feature>
<accession>A0A1Q3BU46</accession>
<keyword evidence="4" id="KW-0694">RNA-binding</keyword>
<feature type="non-terminal residue" evidence="7">
    <location>
        <position position="434"/>
    </location>
</feature>
<dbReference type="SUPFAM" id="SSF81301">
    <property type="entry name" value="Nucleotidyltransferase"/>
    <property type="match status" value="1"/>
</dbReference>
<organism evidence="7 8">
    <name type="scientific">Cephalotus follicularis</name>
    <name type="common">Albany pitcher plant</name>
    <dbReference type="NCBI Taxonomy" id="3775"/>
    <lineage>
        <taxon>Eukaryota</taxon>
        <taxon>Viridiplantae</taxon>
        <taxon>Streptophyta</taxon>
        <taxon>Embryophyta</taxon>
        <taxon>Tracheophyta</taxon>
        <taxon>Spermatophyta</taxon>
        <taxon>Magnoliopsida</taxon>
        <taxon>eudicotyledons</taxon>
        <taxon>Gunneridae</taxon>
        <taxon>Pentapetalae</taxon>
        <taxon>rosids</taxon>
        <taxon>fabids</taxon>
        <taxon>Oxalidales</taxon>
        <taxon>Cephalotaceae</taxon>
        <taxon>Cephalotus</taxon>
    </lineage>
</organism>
<name>A0A1Q3BU46_CEPFO</name>
<dbReference type="PANTHER" id="PTHR43051">
    <property type="entry name" value="POLYNUCLEOTIDE ADENYLYLTRANSFERASE FAMILY PROTEIN"/>
    <property type="match status" value="1"/>
</dbReference>
<evidence type="ECO:0000313" key="7">
    <source>
        <dbReference type="EMBL" id="GAV71485.1"/>
    </source>
</evidence>
<evidence type="ECO:0000256" key="3">
    <source>
        <dbReference type="ARBA" id="ARBA00022741"/>
    </source>
</evidence>
<sequence length="434" mass="48834">GNEVGNSDPNAPEWKKLDSNELGITISMISKPTRVVINGLKKKGYEVYLVGGCVRDLILKRIPKDFDIITSAELKEVKTFSRCRIVGKRFPICHVQVNDTILEVSSFSSLGRKAGGKFSHDFRKPPGCNECDYIRWKNCSRRDFTINGLMFDPYAKIVYDYLGGMEDIRKAKVRTVIRANLSFAQDCARILRAVRIAARLGFHFSRELAFSLKELSCSVLTLDKGRILMEMNYMLAYGSAEASLRLLWRFGLLEILLPIQASYFVSQGFQRRDKRSNMLLSLFSNLDRLLAPDRPCHNSLWIGILAFHKALVDQPGPLVVAAFSLAIHSGGYLLEAVDIAKRISQPHDMSFHELSDVPDLDTNNLLMTQVIDFAASVKAALCEMTDARYVSQSMSKYPQAPRSDLVFIPAALCLRVCKIFECVRRGKEMGCVPK</sequence>
<dbReference type="STRING" id="3775.A0A1Q3BU46"/>
<dbReference type="Proteomes" id="UP000187406">
    <property type="component" value="Unassembled WGS sequence"/>
</dbReference>
<keyword evidence="3" id="KW-0547">Nucleotide-binding</keyword>
<dbReference type="Gene3D" id="1.10.3090.10">
    <property type="entry name" value="cca-adding enzyme, domain 2"/>
    <property type="match status" value="1"/>
</dbReference>
<keyword evidence="8" id="KW-1185">Reference proteome</keyword>
<keyword evidence="2 4" id="KW-0808">Transferase</keyword>